<dbReference type="InterPro" id="IPR011598">
    <property type="entry name" value="bHLH_dom"/>
</dbReference>
<proteinExistence type="predicted"/>
<dbReference type="GO" id="GO:0003700">
    <property type="term" value="F:DNA-binding transcription factor activity"/>
    <property type="evidence" value="ECO:0007669"/>
    <property type="project" value="InterPro"/>
</dbReference>
<dbReference type="PANTHER" id="PTHR46196">
    <property type="entry name" value="TRANSCRIPTION FACTOR BHLH155-LIKE ISOFORM X1-RELATED"/>
    <property type="match status" value="1"/>
</dbReference>
<dbReference type="GO" id="GO:0005634">
    <property type="term" value="C:nucleus"/>
    <property type="evidence" value="ECO:0007669"/>
    <property type="project" value="UniProtKB-SubCell"/>
</dbReference>
<evidence type="ECO:0000256" key="5">
    <source>
        <dbReference type="SAM" id="MobiDB-lite"/>
    </source>
</evidence>
<comment type="subcellular location">
    <subcellularLocation>
        <location evidence="1">Nucleus</location>
    </subcellularLocation>
</comment>
<dbReference type="PROSITE" id="PS50888">
    <property type="entry name" value="BHLH"/>
    <property type="match status" value="1"/>
</dbReference>
<dbReference type="Pfam" id="PF23176">
    <property type="entry name" value="bHLH_LHW"/>
    <property type="match status" value="1"/>
</dbReference>
<evidence type="ECO:0000313" key="7">
    <source>
        <dbReference type="EMBL" id="KAJ8427547.1"/>
    </source>
</evidence>
<comment type="caution">
    <text evidence="7">The sequence shown here is derived from an EMBL/GenBank/DDBJ whole genome shotgun (WGS) entry which is preliminary data.</text>
</comment>
<dbReference type="InterPro" id="IPR043561">
    <property type="entry name" value="LHW-like"/>
</dbReference>
<keyword evidence="4" id="KW-0539">Nucleus</keyword>
<dbReference type="InterPro" id="IPR036638">
    <property type="entry name" value="HLH_DNA-bd_sf"/>
</dbReference>
<name>A0A9Q1JJ91_9CARY</name>
<organism evidence="7 8">
    <name type="scientific">Carnegiea gigantea</name>
    <dbReference type="NCBI Taxonomy" id="171969"/>
    <lineage>
        <taxon>Eukaryota</taxon>
        <taxon>Viridiplantae</taxon>
        <taxon>Streptophyta</taxon>
        <taxon>Embryophyta</taxon>
        <taxon>Tracheophyta</taxon>
        <taxon>Spermatophyta</taxon>
        <taxon>Magnoliopsida</taxon>
        <taxon>eudicotyledons</taxon>
        <taxon>Gunneridae</taxon>
        <taxon>Pentapetalae</taxon>
        <taxon>Caryophyllales</taxon>
        <taxon>Cactineae</taxon>
        <taxon>Cactaceae</taxon>
        <taxon>Cactoideae</taxon>
        <taxon>Echinocereeae</taxon>
        <taxon>Carnegiea</taxon>
    </lineage>
</organism>
<keyword evidence="3" id="KW-0804">Transcription</keyword>
<evidence type="ECO:0000256" key="1">
    <source>
        <dbReference type="ARBA" id="ARBA00004123"/>
    </source>
</evidence>
<accession>A0A9Q1JJ91</accession>
<evidence type="ECO:0000313" key="8">
    <source>
        <dbReference type="Proteomes" id="UP001153076"/>
    </source>
</evidence>
<feature type="compositionally biased region" description="Polar residues" evidence="5">
    <location>
        <begin position="562"/>
        <end position="572"/>
    </location>
</feature>
<protein>
    <recommendedName>
        <fullName evidence="6">BHLH domain-containing protein</fullName>
    </recommendedName>
</protein>
<keyword evidence="8" id="KW-1185">Reference proteome</keyword>
<keyword evidence="2" id="KW-0805">Transcription regulation</keyword>
<evidence type="ECO:0000256" key="4">
    <source>
        <dbReference type="ARBA" id="ARBA00023242"/>
    </source>
</evidence>
<dbReference type="AlphaFoldDB" id="A0A9Q1JJ91"/>
<dbReference type="EMBL" id="JAKOGI010001132">
    <property type="protein sequence ID" value="KAJ8427547.1"/>
    <property type="molecule type" value="Genomic_DNA"/>
</dbReference>
<feature type="region of interest" description="Disordered" evidence="5">
    <location>
        <begin position="555"/>
        <end position="575"/>
    </location>
</feature>
<dbReference type="SUPFAM" id="SSF47459">
    <property type="entry name" value="HLH, helix-loop-helix DNA-binding domain"/>
    <property type="match status" value="1"/>
</dbReference>
<dbReference type="PANTHER" id="PTHR46196:SF3">
    <property type="entry name" value="TRANSCRIPTION FACTOR LHW-LIKE ISOFORM X1"/>
    <property type="match status" value="1"/>
</dbReference>
<dbReference type="OrthoDB" id="778365at2759"/>
<gene>
    <name evidence="7" type="ORF">Cgig2_003110</name>
</gene>
<evidence type="ECO:0000259" key="6">
    <source>
        <dbReference type="PROSITE" id="PS50888"/>
    </source>
</evidence>
<sequence length="697" mass="77462">MELCSFLEASATEPHNSCPQNMKSWGIEHSRLLTFEDGYFDYLKLQQSFSSVTRDGYPGQEDVINFIFSKKVLGREFNGCPIEFGLDYLSCRQYALGEGLVGRVASTGDDLWIYSDTIGSIELISKLQVAKNLVTVADIKGRLTALQSTMFTTVFASDANCLLFSSLLPELDKDDSSLSSTGLHKRMESEYSLELCTGKIGNQAMLPSTVRKCLQPDNGSAISEFTVHQDVPYSYSDPYIQRNTLNQFAITDVTEMIEDIWTLPGQEEGDFDAGVPGVSSGGILNYLTTENMQRAPEDELDNEIGHFDAGAFGGFPRDYDLLEVVGAAFQTENDRHSQRSDEENVYLVGGLGSLVTEPSGWSGEGYDQEHLLDAVVTSLCNNSDQTVSYWCNSSRSSITSFAEIAPSFQVHTSCVEMAATAQDTANVLRECTTLSGEPSASVRSVTSPSSFESLTSGVGENKQGMEYPHDFPDENAEVPRVIGKSRPKSSHRPRPRDRQIIQERLKELRELVPNGEKSSIDGLLDQTIKHMLFLKNVTEQAEKVKQVSDRKLPVNENRETSSAHTFGTSSTKELGDNPGSCPIIVKDLEYPGDILIQMLCNNEEVFFEVAEAMHQLKLTILRGVMESHSKKWAHFIVQVLTLLVSPVVSHWLGFHSNFFGHLLQASNGFNTLDIFWPLMQILQRNGNWSLNQWCPSR</sequence>
<evidence type="ECO:0000256" key="3">
    <source>
        <dbReference type="ARBA" id="ARBA00023163"/>
    </source>
</evidence>
<reference evidence="7" key="1">
    <citation type="submission" date="2022-04" db="EMBL/GenBank/DDBJ databases">
        <title>Carnegiea gigantea Genome sequencing and assembly v2.</title>
        <authorList>
            <person name="Copetti D."/>
            <person name="Sanderson M.J."/>
            <person name="Burquez A."/>
            <person name="Wojciechowski M.F."/>
        </authorList>
    </citation>
    <scope>NUCLEOTIDE SEQUENCE</scope>
    <source>
        <strain evidence="7">SGP5-SGP5p</strain>
        <tissue evidence="7">Aerial part</tissue>
    </source>
</reference>
<feature type="domain" description="BHLH" evidence="6">
    <location>
        <begin position="485"/>
        <end position="534"/>
    </location>
</feature>
<dbReference type="GO" id="GO:0046983">
    <property type="term" value="F:protein dimerization activity"/>
    <property type="evidence" value="ECO:0007669"/>
    <property type="project" value="InterPro"/>
</dbReference>
<dbReference type="Proteomes" id="UP001153076">
    <property type="component" value="Unassembled WGS sequence"/>
</dbReference>
<evidence type="ECO:0000256" key="2">
    <source>
        <dbReference type="ARBA" id="ARBA00023015"/>
    </source>
</evidence>